<dbReference type="SUPFAM" id="SSF52058">
    <property type="entry name" value="L domain-like"/>
    <property type="match status" value="1"/>
</dbReference>
<feature type="domain" description="Disease resistance N-terminal" evidence="9">
    <location>
        <begin position="13"/>
        <end position="100"/>
    </location>
</feature>
<feature type="region of interest" description="Disordered" evidence="7">
    <location>
        <begin position="381"/>
        <end position="403"/>
    </location>
</feature>
<dbReference type="GO" id="GO:0043531">
    <property type="term" value="F:ADP binding"/>
    <property type="evidence" value="ECO:0007669"/>
    <property type="project" value="InterPro"/>
</dbReference>
<dbReference type="Proteomes" id="UP000636709">
    <property type="component" value="Unassembled WGS sequence"/>
</dbReference>
<feature type="region of interest" description="Disordered" evidence="7">
    <location>
        <begin position="1449"/>
        <end position="1502"/>
    </location>
</feature>
<dbReference type="Pfam" id="PF23559">
    <property type="entry name" value="WHD_DRP"/>
    <property type="match status" value="1"/>
</dbReference>
<evidence type="ECO:0000256" key="6">
    <source>
        <dbReference type="ARBA" id="ARBA00022840"/>
    </source>
</evidence>
<sequence length="1502" mass="167899">MAELGIEAARWVVGKALGPASSGLLEAWAASSELGPNIRALRMELLYAQGMLSNARDHRSVHFQETKNPALAELLQELRGLAYRADDVMDELDYFRIQDELDGTFHAADEHGILVNARHIARNIRKMLGLSNCSFGSASHDEQDEDASKGVFSCCGKMTAFSKCSRGSSSHDEPDEEDERRAVSCCGKMTAFSKCSRGSASHNEPDEDTSRRGLSCEAWPCLGPDDDEQEEDERRAVSCCGKICWGSSGHNQPHRGNEDASRGTLSTPSPNQNGCMGRLTSGARGTIHSVGKHLPCYSVSNAQDATNSDIPTTRRQFLCCAASSKKVPQTEHDSQAPKLKFDRVDMSRKMKEIVEQLKPLCAKVSTILNLELLSANRSNAPKGMAVDRPKTTPESGEPEFYGRKDETSSIINGIIKGEQSDIGIMVLPIVGVGGIGKTTLTRNIYKRLEDHFEIKLWVCVSSVNFNVSRLTQEIADKIKKDDKVSPETRIEDGLKSKRFLIVLDDMWSCSKDEWNMFLVPFKKGQKNGSVILVTTRLPASAQIVKTTDQCIDLQGLDPGSFKDLFRAHAFGDKQSMDGHSELLKTGDKIVEKLKGSSLAAKTVGKLLKNNLDLGHWTRVLDKDYKFGKEELIHFWIGLDVLHSNGQNKRIEDIGECYLIELVNHGFFKKEEDEHGRTYYIIHDLLHELAIKVSEGECLSICSSSNVRSVQTPPSIRHLSINVDESSIKDRNTFDTCKEDFIVLGKRLKVENLHSLMLFGKEQSSFVKTFRELFSKAQALRLIFISGGKYKVEDLFQNFMSLLHLRYLRIQNKRWERSQPPKKISRFYHLKVLDLQGCNRCCDLPRHMSNLLKLRHFLVPNEKMHAKMHASILEFLVPNEKMHASILEVGRLKSLQELRSFEIEKENQGFELRQIGHLLELHGSLNIDKLENVKGREEAEEAKLIQKKHLQELILNWNGARSNKDPEREGKVLQGLKPHSNLLKLSIRGHGGATCPSWLAGPNLSVENLESLCLDGVAWETFPPIGELWLVNKVPEKFLSNVPDQHFNNLKKIELRNLARLERWIIGGSSGYLLSHLEVLIFVRCPELVELSFPDSSCGQQEQNTTRFRRLQELIIGSCPKLVSLPPVPWTSSEVRKYGSTKLMSLVGLGFEYLRYGTDASHEHVLCLEIIGNDHAQDMTFWKALDFDKLTGPVELSMKRCPPMPLDALQRLSSTIKCLAISQLNSVNGKDLTQVLACLPKLSELEIEACEKITGALLGTLHSCGLLGIFLHPCTILFVNHEDLNLYLQPCNKLIHEFSQVGETLAISNTQVETSILYIRLVFIEMVRVWCGDGDPRSCGCGESSCPKWTVMELQGLVQPQASFAGDIRDSTSAASAPHPPPLPRQEPEDPVPCRVHLHGGYHELAGMKVTLKKPLVVLMKKNVSGGVARDQEPPVVVELKVIGIIRHKNTRSSSRTAPRPSFQNQQVSNQGEDRAARANSKLTPFLGTVSTQQQLDAGYHEN</sequence>
<dbReference type="Gene3D" id="3.40.50.300">
    <property type="entry name" value="P-loop containing nucleotide triphosphate hydrolases"/>
    <property type="match status" value="1"/>
</dbReference>
<keyword evidence="6" id="KW-0067">ATP-binding</keyword>
<dbReference type="SUPFAM" id="SSF52540">
    <property type="entry name" value="P-loop containing nucleoside triphosphate hydrolases"/>
    <property type="match status" value="1"/>
</dbReference>
<keyword evidence="5" id="KW-0611">Plant defense</keyword>
<dbReference type="InterPro" id="IPR056789">
    <property type="entry name" value="LRR_R13L1-DRL21"/>
</dbReference>
<proteinExistence type="inferred from homology"/>
<feature type="domain" description="R13L1/DRL21-like LRR repeat region" evidence="11">
    <location>
        <begin position="911"/>
        <end position="1028"/>
    </location>
</feature>
<dbReference type="InterPro" id="IPR058922">
    <property type="entry name" value="WHD_DRP"/>
</dbReference>
<dbReference type="EMBL" id="JACEFO010002415">
    <property type="protein sequence ID" value="KAF8661238.1"/>
    <property type="molecule type" value="Genomic_DNA"/>
</dbReference>
<evidence type="ECO:0000259" key="11">
    <source>
        <dbReference type="Pfam" id="PF25019"/>
    </source>
</evidence>
<gene>
    <name evidence="12" type="ORF">HU200_057082</name>
</gene>
<feature type="domain" description="Disease resistance protein winged helix" evidence="10">
    <location>
        <begin position="621"/>
        <end position="689"/>
    </location>
</feature>
<evidence type="ECO:0000256" key="2">
    <source>
        <dbReference type="ARBA" id="ARBA00022614"/>
    </source>
</evidence>
<name>A0A835AI26_9POAL</name>
<comment type="caution">
    <text evidence="12">The sequence shown here is derived from an EMBL/GenBank/DDBJ whole genome shotgun (WGS) entry which is preliminary data.</text>
</comment>
<keyword evidence="4" id="KW-0547">Nucleotide-binding</keyword>
<protein>
    <submittedName>
        <fullName evidence="12">Uncharacterized protein</fullName>
    </submittedName>
</protein>
<dbReference type="GO" id="GO:0051707">
    <property type="term" value="P:response to other organism"/>
    <property type="evidence" value="ECO:0007669"/>
    <property type="project" value="UniProtKB-ARBA"/>
</dbReference>
<keyword evidence="3" id="KW-0677">Repeat</keyword>
<dbReference type="PANTHER" id="PTHR36766">
    <property type="entry name" value="PLANT BROAD-SPECTRUM MILDEW RESISTANCE PROTEIN RPW8"/>
    <property type="match status" value="1"/>
</dbReference>
<feature type="compositionally biased region" description="Low complexity" evidence="7">
    <location>
        <begin position="1451"/>
        <end position="1461"/>
    </location>
</feature>
<organism evidence="12 13">
    <name type="scientific">Digitaria exilis</name>
    <dbReference type="NCBI Taxonomy" id="1010633"/>
    <lineage>
        <taxon>Eukaryota</taxon>
        <taxon>Viridiplantae</taxon>
        <taxon>Streptophyta</taxon>
        <taxon>Embryophyta</taxon>
        <taxon>Tracheophyta</taxon>
        <taxon>Spermatophyta</taxon>
        <taxon>Magnoliopsida</taxon>
        <taxon>Liliopsida</taxon>
        <taxon>Poales</taxon>
        <taxon>Poaceae</taxon>
        <taxon>PACMAD clade</taxon>
        <taxon>Panicoideae</taxon>
        <taxon>Panicodae</taxon>
        <taxon>Paniceae</taxon>
        <taxon>Anthephorinae</taxon>
        <taxon>Digitaria</taxon>
    </lineage>
</organism>
<dbReference type="PANTHER" id="PTHR36766:SF64">
    <property type="entry name" value="OS12G0206100 PROTEIN"/>
    <property type="match status" value="1"/>
</dbReference>
<evidence type="ECO:0000259" key="10">
    <source>
        <dbReference type="Pfam" id="PF23559"/>
    </source>
</evidence>
<feature type="domain" description="NB-ARC" evidence="8">
    <location>
        <begin position="409"/>
        <end position="572"/>
    </location>
</feature>
<keyword evidence="2" id="KW-0433">Leucine-rich repeat</keyword>
<feature type="compositionally biased region" description="Polar residues" evidence="7">
    <location>
        <begin position="263"/>
        <end position="274"/>
    </location>
</feature>
<feature type="region of interest" description="Disordered" evidence="7">
    <location>
        <begin position="249"/>
        <end position="276"/>
    </location>
</feature>
<feature type="region of interest" description="Disordered" evidence="7">
    <location>
        <begin position="1368"/>
        <end position="1392"/>
    </location>
</feature>
<dbReference type="Gene3D" id="3.80.10.10">
    <property type="entry name" value="Ribonuclease Inhibitor"/>
    <property type="match status" value="2"/>
</dbReference>
<evidence type="ECO:0000256" key="1">
    <source>
        <dbReference type="ARBA" id="ARBA00008894"/>
    </source>
</evidence>
<evidence type="ECO:0000256" key="5">
    <source>
        <dbReference type="ARBA" id="ARBA00022821"/>
    </source>
</evidence>
<evidence type="ECO:0000259" key="9">
    <source>
        <dbReference type="Pfam" id="PF18052"/>
    </source>
</evidence>
<evidence type="ECO:0000259" key="8">
    <source>
        <dbReference type="Pfam" id="PF00931"/>
    </source>
</evidence>
<evidence type="ECO:0000313" key="12">
    <source>
        <dbReference type="EMBL" id="KAF8661238.1"/>
    </source>
</evidence>
<dbReference type="GO" id="GO:0006952">
    <property type="term" value="P:defense response"/>
    <property type="evidence" value="ECO:0007669"/>
    <property type="project" value="UniProtKB-KW"/>
</dbReference>
<dbReference type="InterPro" id="IPR041118">
    <property type="entry name" value="Rx_N"/>
</dbReference>
<dbReference type="GO" id="GO:0005524">
    <property type="term" value="F:ATP binding"/>
    <property type="evidence" value="ECO:0007669"/>
    <property type="project" value="UniProtKB-KW"/>
</dbReference>
<comment type="similarity">
    <text evidence="1">Belongs to the disease resistance NB-LRR family.</text>
</comment>
<dbReference type="PRINTS" id="PR00364">
    <property type="entry name" value="DISEASERSIST"/>
</dbReference>
<reference evidence="12" key="1">
    <citation type="submission" date="2020-07" db="EMBL/GenBank/DDBJ databases">
        <title>Genome sequence and genetic diversity analysis of an under-domesticated orphan crop, white fonio (Digitaria exilis).</title>
        <authorList>
            <person name="Bennetzen J.L."/>
            <person name="Chen S."/>
            <person name="Ma X."/>
            <person name="Wang X."/>
            <person name="Yssel A.E.J."/>
            <person name="Chaluvadi S.R."/>
            <person name="Johnson M."/>
            <person name="Gangashetty P."/>
            <person name="Hamidou F."/>
            <person name="Sanogo M.D."/>
            <person name="Zwaenepoel A."/>
            <person name="Wallace J."/>
            <person name="Van De Peer Y."/>
            <person name="Van Deynze A."/>
        </authorList>
    </citation>
    <scope>NUCLEOTIDE SEQUENCE</scope>
    <source>
        <tissue evidence="12">Leaves</tissue>
    </source>
</reference>
<keyword evidence="13" id="KW-1185">Reference proteome</keyword>
<dbReference type="Pfam" id="PF25019">
    <property type="entry name" value="LRR_R13L1-DRL21"/>
    <property type="match status" value="1"/>
</dbReference>
<accession>A0A835AI26</accession>
<evidence type="ECO:0000256" key="3">
    <source>
        <dbReference type="ARBA" id="ARBA00022737"/>
    </source>
</evidence>
<dbReference type="OrthoDB" id="659430at2759"/>
<dbReference type="Pfam" id="PF00931">
    <property type="entry name" value="NB-ARC"/>
    <property type="match status" value="1"/>
</dbReference>
<dbReference type="InterPro" id="IPR027417">
    <property type="entry name" value="P-loop_NTPase"/>
</dbReference>
<dbReference type="InterPro" id="IPR032675">
    <property type="entry name" value="LRR_dom_sf"/>
</dbReference>
<dbReference type="InterPro" id="IPR002182">
    <property type="entry name" value="NB-ARC"/>
</dbReference>
<evidence type="ECO:0000256" key="7">
    <source>
        <dbReference type="SAM" id="MobiDB-lite"/>
    </source>
</evidence>
<evidence type="ECO:0000256" key="4">
    <source>
        <dbReference type="ARBA" id="ARBA00022741"/>
    </source>
</evidence>
<evidence type="ECO:0000313" key="13">
    <source>
        <dbReference type="Proteomes" id="UP000636709"/>
    </source>
</evidence>
<dbReference type="Pfam" id="PF18052">
    <property type="entry name" value="Rx_N"/>
    <property type="match status" value="1"/>
</dbReference>